<dbReference type="SMART" id="SM00899">
    <property type="entry name" value="FeoA"/>
    <property type="match status" value="1"/>
</dbReference>
<dbReference type="RefSeq" id="WP_121845762.1">
    <property type="nucleotide sequence ID" value="NZ_RDEX01000001.1"/>
</dbReference>
<evidence type="ECO:0000313" key="4">
    <source>
        <dbReference type="Proteomes" id="UP000277871"/>
    </source>
</evidence>
<evidence type="ECO:0000259" key="2">
    <source>
        <dbReference type="SMART" id="SM00899"/>
    </source>
</evidence>
<dbReference type="InterPro" id="IPR038157">
    <property type="entry name" value="FeoA_core_dom"/>
</dbReference>
<evidence type="ECO:0000256" key="1">
    <source>
        <dbReference type="ARBA" id="ARBA00023004"/>
    </source>
</evidence>
<dbReference type="InterPro" id="IPR008988">
    <property type="entry name" value="Transcriptional_repressor_C"/>
</dbReference>
<sequence length="98" mass="10517">MKRSKQGAATPSPVTLCDVKPGEIACIALVEDALDPVVRRRLGALGFREGEQVTCLRRAPMGSPILFRVCGAEVCLRKEQARSVRIGEWSPAPVASVS</sequence>
<dbReference type="OrthoDB" id="3260514at2"/>
<evidence type="ECO:0000313" key="3">
    <source>
        <dbReference type="EMBL" id="RLY94130.1"/>
    </source>
</evidence>
<proteinExistence type="predicted"/>
<accession>A0A3L9LXG4</accession>
<dbReference type="Pfam" id="PF04023">
    <property type="entry name" value="FeoA"/>
    <property type="match status" value="1"/>
</dbReference>
<dbReference type="InterPro" id="IPR007167">
    <property type="entry name" value="Fe-transptr_FeoA-like"/>
</dbReference>
<dbReference type="Gene3D" id="2.30.30.90">
    <property type="match status" value="1"/>
</dbReference>
<dbReference type="AlphaFoldDB" id="A0A3L9LXG4"/>
<dbReference type="PANTHER" id="PTHR42954:SF2">
    <property type="entry name" value="FE(2+) TRANSPORT PROTEIN A"/>
    <property type="match status" value="1"/>
</dbReference>
<dbReference type="SUPFAM" id="SSF50037">
    <property type="entry name" value="C-terminal domain of transcriptional repressors"/>
    <property type="match status" value="1"/>
</dbReference>
<dbReference type="EMBL" id="RDEX01000001">
    <property type="protein sequence ID" value="RLY94130.1"/>
    <property type="molecule type" value="Genomic_DNA"/>
</dbReference>
<dbReference type="InterPro" id="IPR052713">
    <property type="entry name" value="FeoA"/>
</dbReference>
<comment type="caution">
    <text evidence="3">The sequence shown here is derived from an EMBL/GenBank/DDBJ whole genome shotgun (WGS) entry which is preliminary data.</text>
</comment>
<reference evidence="3 4" key="1">
    <citation type="submission" date="2018-10" db="EMBL/GenBank/DDBJ databases">
        <title>Kocuria tytonicola, new bacteria from the preen glands of American barn owls (Tyto furcata).</title>
        <authorList>
            <person name="Braun M.S."/>
            <person name="Wang E."/>
            <person name="Zimmermann S."/>
            <person name="Boutin S."/>
            <person name="Wagner H."/>
            <person name="Wink M."/>
        </authorList>
    </citation>
    <scope>NUCLEOTIDE SEQUENCE [LARGE SCALE GENOMIC DNA]</scope>
    <source>
        <strain evidence="3 4">473</strain>
    </source>
</reference>
<dbReference type="Proteomes" id="UP000277871">
    <property type="component" value="Unassembled WGS sequence"/>
</dbReference>
<feature type="domain" description="Ferrous iron transporter FeoA-like" evidence="2">
    <location>
        <begin position="14"/>
        <end position="88"/>
    </location>
</feature>
<keyword evidence="4" id="KW-1185">Reference proteome</keyword>
<dbReference type="PANTHER" id="PTHR42954">
    <property type="entry name" value="FE(2+) TRANSPORT PROTEIN A"/>
    <property type="match status" value="1"/>
</dbReference>
<protein>
    <submittedName>
        <fullName evidence="3">Ferrous iron transport protein A</fullName>
    </submittedName>
</protein>
<organism evidence="3 4">
    <name type="scientific">Kocuria tytonicola</name>
    <dbReference type="NCBI Taxonomy" id="2055946"/>
    <lineage>
        <taxon>Bacteria</taxon>
        <taxon>Bacillati</taxon>
        <taxon>Actinomycetota</taxon>
        <taxon>Actinomycetes</taxon>
        <taxon>Micrococcales</taxon>
        <taxon>Micrococcaceae</taxon>
        <taxon>Kocuria</taxon>
    </lineage>
</organism>
<dbReference type="GO" id="GO:0046914">
    <property type="term" value="F:transition metal ion binding"/>
    <property type="evidence" value="ECO:0007669"/>
    <property type="project" value="InterPro"/>
</dbReference>
<name>A0A3L9LXG4_9MICC</name>
<gene>
    <name evidence="3" type="ORF">EAE32_02565</name>
</gene>
<keyword evidence="1" id="KW-0408">Iron</keyword>